<name>A0AAQ4DPK5_AMBAM</name>
<accession>A0AAQ4DPK5</accession>
<reference evidence="1 2" key="1">
    <citation type="journal article" date="2023" name="Arcadia Sci">
        <title>De novo assembly of a long-read Amblyomma americanum tick genome.</title>
        <authorList>
            <person name="Chou S."/>
            <person name="Poskanzer K.E."/>
            <person name="Rollins M."/>
            <person name="Thuy-Boun P.S."/>
        </authorList>
    </citation>
    <scope>NUCLEOTIDE SEQUENCE [LARGE SCALE GENOMIC DNA]</scope>
    <source>
        <strain evidence="1">F_SG_1</strain>
        <tissue evidence="1">Salivary glands</tissue>
    </source>
</reference>
<gene>
    <name evidence="1" type="ORF">V5799_032998</name>
</gene>
<proteinExistence type="predicted"/>
<organism evidence="1 2">
    <name type="scientific">Amblyomma americanum</name>
    <name type="common">Lone star tick</name>
    <dbReference type="NCBI Taxonomy" id="6943"/>
    <lineage>
        <taxon>Eukaryota</taxon>
        <taxon>Metazoa</taxon>
        <taxon>Ecdysozoa</taxon>
        <taxon>Arthropoda</taxon>
        <taxon>Chelicerata</taxon>
        <taxon>Arachnida</taxon>
        <taxon>Acari</taxon>
        <taxon>Parasitiformes</taxon>
        <taxon>Ixodida</taxon>
        <taxon>Ixodoidea</taxon>
        <taxon>Ixodidae</taxon>
        <taxon>Amblyomminae</taxon>
        <taxon>Amblyomma</taxon>
    </lineage>
</organism>
<protein>
    <submittedName>
        <fullName evidence="1">Uncharacterized protein</fullName>
    </submittedName>
</protein>
<evidence type="ECO:0000313" key="2">
    <source>
        <dbReference type="Proteomes" id="UP001321473"/>
    </source>
</evidence>
<dbReference type="EMBL" id="JARKHS020028309">
    <property type="protein sequence ID" value="KAK8764395.1"/>
    <property type="molecule type" value="Genomic_DNA"/>
</dbReference>
<sequence length="203" mass="22285">MIDSFAMAKNLTNACGLSAVVTGNERIRFVSSSSYIEIEVVLKHVSTKQLIVQNWNHGSSDVDDTWGRLYRPPIGLDVRRRHRLGRLHEASVPAELLRQLDTRPEKAAVVYRKDCGHCHRSDRSGIWSGVVVLLPEKAASDYSSASHGPTKFGSCDGWRAGLRLSWTATSRASYDDITGGTLSTAELLSKPGTALPAGRIVRR</sequence>
<comment type="caution">
    <text evidence="1">The sequence shown here is derived from an EMBL/GenBank/DDBJ whole genome shotgun (WGS) entry which is preliminary data.</text>
</comment>
<evidence type="ECO:0000313" key="1">
    <source>
        <dbReference type="EMBL" id="KAK8764395.1"/>
    </source>
</evidence>
<dbReference type="Proteomes" id="UP001321473">
    <property type="component" value="Unassembled WGS sequence"/>
</dbReference>
<dbReference type="AlphaFoldDB" id="A0AAQ4DPK5"/>
<keyword evidence="2" id="KW-1185">Reference proteome</keyword>